<reference evidence="4" key="2">
    <citation type="submission" date="2025-08" db="UniProtKB">
        <authorList>
            <consortium name="RefSeq"/>
        </authorList>
    </citation>
    <scope>IDENTIFICATION</scope>
    <source>
        <tissue evidence="4">Young leaves</tissue>
    </source>
</reference>
<gene>
    <name evidence="4" type="primary">LOC120110284</name>
</gene>
<evidence type="ECO:0000256" key="2">
    <source>
        <dbReference type="SAM" id="SignalP"/>
    </source>
</evidence>
<evidence type="ECO:0000313" key="3">
    <source>
        <dbReference type="Proteomes" id="UP000228380"/>
    </source>
</evidence>
<feature type="region of interest" description="Disordered" evidence="1">
    <location>
        <begin position="87"/>
        <end position="112"/>
    </location>
</feature>
<keyword evidence="3" id="KW-1185">Reference proteome</keyword>
<proteinExistence type="predicted"/>
<keyword evidence="2" id="KW-0732">Signal</keyword>
<reference evidence="3" key="1">
    <citation type="journal article" date="2019" name="Nat. Commun.">
        <title>Genome-wide association mapping of date palm fruit traits.</title>
        <authorList>
            <person name="Hazzouri K.M."/>
            <person name="Gros-Balthazard M."/>
            <person name="Flowers J.M."/>
            <person name="Copetti D."/>
            <person name="Lemansour A."/>
            <person name="Lebrun M."/>
            <person name="Masmoudi K."/>
            <person name="Ferrand S."/>
            <person name="Dhar M.I."/>
            <person name="Fresquez Z.A."/>
            <person name="Rosas U."/>
            <person name="Zhang J."/>
            <person name="Talag J."/>
            <person name="Lee S."/>
            <person name="Kudrna D."/>
            <person name="Powell R.F."/>
            <person name="Leitch I.J."/>
            <person name="Krueger R.R."/>
            <person name="Wing R.A."/>
            <person name="Amiri K.M.A."/>
            <person name="Purugganan M.D."/>
        </authorList>
    </citation>
    <scope>NUCLEOTIDE SEQUENCE [LARGE SCALE GENOMIC DNA]</scope>
    <source>
        <strain evidence="3">cv. Khalas</strain>
    </source>
</reference>
<evidence type="ECO:0000256" key="1">
    <source>
        <dbReference type="SAM" id="MobiDB-lite"/>
    </source>
</evidence>
<accession>A0A8B9AC18</accession>
<evidence type="ECO:0000313" key="4">
    <source>
        <dbReference type="RefSeq" id="XP_038980759.1"/>
    </source>
</evidence>
<dbReference type="Proteomes" id="UP000228380">
    <property type="component" value="Chromosome 3"/>
</dbReference>
<dbReference type="AlphaFoldDB" id="A0A8B9AC18"/>
<name>A0A8B9AC18_PHODC</name>
<feature type="region of interest" description="Disordered" evidence="1">
    <location>
        <begin position="27"/>
        <end position="66"/>
    </location>
</feature>
<feature type="signal peptide" evidence="2">
    <location>
        <begin position="1"/>
        <end position="18"/>
    </location>
</feature>
<feature type="chain" id="PRO_5034771656" evidence="2">
    <location>
        <begin position="19"/>
        <end position="119"/>
    </location>
</feature>
<dbReference type="RefSeq" id="XP_038980759.1">
    <property type="nucleotide sequence ID" value="XM_039124831.1"/>
</dbReference>
<organism evidence="3 4">
    <name type="scientific">Phoenix dactylifera</name>
    <name type="common">Date palm</name>
    <dbReference type="NCBI Taxonomy" id="42345"/>
    <lineage>
        <taxon>Eukaryota</taxon>
        <taxon>Viridiplantae</taxon>
        <taxon>Streptophyta</taxon>
        <taxon>Embryophyta</taxon>
        <taxon>Tracheophyta</taxon>
        <taxon>Spermatophyta</taxon>
        <taxon>Magnoliopsida</taxon>
        <taxon>Liliopsida</taxon>
        <taxon>Arecaceae</taxon>
        <taxon>Coryphoideae</taxon>
        <taxon>Phoeniceae</taxon>
        <taxon>Phoenix</taxon>
    </lineage>
</organism>
<protein>
    <submittedName>
        <fullName evidence="4">Uncharacterized protein LOC120110284 isoform X3</fullName>
    </submittedName>
</protein>
<sequence length="119" mass="13345">MLSAFLHPLVLQALTTQALLIGKPITRSPMQNHQNGKDMQQSGHQQPQVNSAEDGETNVLAENSARKNFTRNLRGYGEIESSYMRFQKSQFHHSKSANGSQRPFNKPGGRGHSYCILQH</sequence>
<feature type="compositionally biased region" description="Polar residues" evidence="1">
    <location>
        <begin position="28"/>
        <end position="51"/>
    </location>
</feature>
<dbReference type="GeneID" id="120110284"/>